<organism evidence="1 2">
    <name type="scientific">Araneus ventricosus</name>
    <name type="common">Orbweaver spider</name>
    <name type="synonym">Epeira ventricosa</name>
    <dbReference type="NCBI Taxonomy" id="182803"/>
    <lineage>
        <taxon>Eukaryota</taxon>
        <taxon>Metazoa</taxon>
        <taxon>Ecdysozoa</taxon>
        <taxon>Arthropoda</taxon>
        <taxon>Chelicerata</taxon>
        <taxon>Arachnida</taxon>
        <taxon>Araneae</taxon>
        <taxon>Araneomorphae</taxon>
        <taxon>Entelegynae</taxon>
        <taxon>Araneoidea</taxon>
        <taxon>Araneidae</taxon>
        <taxon>Araneus</taxon>
    </lineage>
</organism>
<reference evidence="1 2" key="1">
    <citation type="journal article" date="2019" name="Sci. Rep.">
        <title>Orb-weaving spider Araneus ventricosus genome elucidates the spidroin gene catalogue.</title>
        <authorList>
            <person name="Kono N."/>
            <person name="Nakamura H."/>
            <person name="Ohtoshi R."/>
            <person name="Moran D.A.P."/>
            <person name="Shinohara A."/>
            <person name="Yoshida Y."/>
            <person name="Fujiwara M."/>
            <person name="Mori M."/>
            <person name="Tomita M."/>
            <person name="Arakawa K."/>
        </authorList>
    </citation>
    <scope>NUCLEOTIDE SEQUENCE [LARGE SCALE GENOMIC DNA]</scope>
</reference>
<gene>
    <name evidence="1" type="ORF">AVEN_10640_1</name>
</gene>
<comment type="caution">
    <text evidence="1">The sequence shown here is derived from an EMBL/GenBank/DDBJ whole genome shotgun (WGS) entry which is preliminary data.</text>
</comment>
<protein>
    <submittedName>
        <fullName evidence="1">Uncharacterized protein</fullName>
    </submittedName>
</protein>
<dbReference type="Proteomes" id="UP000499080">
    <property type="component" value="Unassembled WGS sequence"/>
</dbReference>
<proteinExistence type="predicted"/>
<keyword evidence="2" id="KW-1185">Reference proteome</keyword>
<dbReference type="EMBL" id="BGPR01086389">
    <property type="protein sequence ID" value="GBM03225.1"/>
    <property type="molecule type" value="Genomic_DNA"/>
</dbReference>
<evidence type="ECO:0000313" key="2">
    <source>
        <dbReference type="Proteomes" id="UP000499080"/>
    </source>
</evidence>
<accession>A0A4Y2CIW0</accession>
<feature type="non-terminal residue" evidence="1">
    <location>
        <position position="1"/>
    </location>
</feature>
<sequence>ITKNIVYPGPAEASGSLNDSRCNSFDYQGRIPSGPSPGHGLTPSKGGTCFYWWRDQEPHNYCTPRGIKFLVHVHMNTITQKVT</sequence>
<evidence type="ECO:0000313" key="1">
    <source>
        <dbReference type="EMBL" id="GBM03225.1"/>
    </source>
</evidence>
<dbReference type="AlphaFoldDB" id="A0A4Y2CIW0"/>
<name>A0A4Y2CIW0_ARAVE</name>